<evidence type="ECO:0000313" key="3">
    <source>
        <dbReference type="EMBL" id="ETO16453.1"/>
    </source>
</evidence>
<protein>
    <recommendedName>
        <fullName evidence="2">Reverse transcriptase domain-containing protein</fullName>
    </recommendedName>
</protein>
<comment type="caution">
    <text evidence="3">The sequence shown here is derived from an EMBL/GenBank/DDBJ whole genome shotgun (WGS) entry which is preliminary data.</text>
</comment>
<feature type="non-terminal residue" evidence="3">
    <location>
        <position position="467"/>
    </location>
</feature>
<keyword evidence="1" id="KW-0175">Coiled coil</keyword>
<organism evidence="3 4">
    <name type="scientific">Reticulomyxa filosa</name>
    <dbReference type="NCBI Taxonomy" id="46433"/>
    <lineage>
        <taxon>Eukaryota</taxon>
        <taxon>Sar</taxon>
        <taxon>Rhizaria</taxon>
        <taxon>Retaria</taxon>
        <taxon>Foraminifera</taxon>
        <taxon>Monothalamids</taxon>
        <taxon>Reticulomyxidae</taxon>
        <taxon>Reticulomyxa</taxon>
    </lineage>
</organism>
<sequence length="467" mass="55157">MLLKVYLTLFFIYFLVYLTSKLNVFAKPFFFNTSFISNFFFHEDKTSVSKILLSFIEHAQLLHFSKFSKRGLRTAKKIKCNVLKLTSFFYLHYHIFFYKKNEHFFHTKKIMASDVHHFATLSIVIKSVICHIILTMVYDKKYDILLYETKNIILNCISIGDLKCNGCVQDDSSNNSKNTIKAIYGDNKKEKESINESVLNTIKIINICIKYNASKHLLKHNISKYELQKEQQQKQELNKLIFRLQKNINNGNDINFYEIIKQLDIQFEEKELITIGKKLWYFKRIDLSINKRNSKTNDKHNKYNVNIHKEQNDFMKGKGIYDNIIILRTILYNRKYTEKKGCYMYLLDINKAFDAVWYDVLLYKLIKIGVKGKLLRLLYLMLTQGHLLVICEDCMYSNFKIDTGTGQVYHISGPIFNIYINDIIMMTNKENTLQKMYKTDLPLCLLYADDIITINGTHNDNNTVECK</sequence>
<dbReference type="PANTHER" id="PTHR19446">
    <property type="entry name" value="REVERSE TRANSCRIPTASES"/>
    <property type="match status" value="1"/>
</dbReference>
<proteinExistence type="predicted"/>
<dbReference type="Pfam" id="PF00078">
    <property type="entry name" value="RVT_1"/>
    <property type="match status" value="1"/>
</dbReference>
<evidence type="ECO:0000259" key="2">
    <source>
        <dbReference type="Pfam" id="PF00078"/>
    </source>
</evidence>
<name>X6MR41_RETFI</name>
<dbReference type="AlphaFoldDB" id="X6MR41"/>
<dbReference type="EMBL" id="ASPP01018235">
    <property type="protein sequence ID" value="ETO16453.1"/>
    <property type="molecule type" value="Genomic_DNA"/>
</dbReference>
<reference evidence="3 4" key="1">
    <citation type="journal article" date="2013" name="Curr. Biol.">
        <title>The Genome of the Foraminiferan Reticulomyxa filosa.</title>
        <authorList>
            <person name="Glockner G."/>
            <person name="Hulsmann N."/>
            <person name="Schleicher M."/>
            <person name="Noegel A.A."/>
            <person name="Eichinger L."/>
            <person name="Gallinger C."/>
            <person name="Pawlowski J."/>
            <person name="Sierra R."/>
            <person name="Euteneuer U."/>
            <person name="Pillet L."/>
            <person name="Moustafa A."/>
            <person name="Platzer M."/>
            <person name="Groth M."/>
            <person name="Szafranski K."/>
            <person name="Schliwa M."/>
        </authorList>
    </citation>
    <scope>NUCLEOTIDE SEQUENCE [LARGE SCALE GENOMIC DNA]</scope>
</reference>
<evidence type="ECO:0000256" key="1">
    <source>
        <dbReference type="SAM" id="Coils"/>
    </source>
</evidence>
<dbReference type="Proteomes" id="UP000023152">
    <property type="component" value="Unassembled WGS sequence"/>
</dbReference>
<keyword evidence="4" id="KW-1185">Reference proteome</keyword>
<accession>X6MR41</accession>
<evidence type="ECO:0000313" key="4">
    <source>
        <dbReference type="Proteomes" id="UP000023152"/>
    </source>
</evidence>
<feature type="domain" description="Reverse transcriptase" evidence="2">
    <location>
        <begin position="302"/>
        <end position="457"/>
    </location>
</feature>
<dbReference type="InterPro" id="IPR000477">
    <property type="entry name" value="RT_dom"/>
</dbReference>
<feature type="coiled-coil region" evidence="1">
    <location>
        <begin position="215"/>
        <end position="247"/>
    </location>
</feature>
<gene>
    <name evidence="3" type="ORF">RFI_20889</name>
</gene>